<evidence type="ECO:0008006" key="12">
    <source>
        <dbReference type="Google" id="ProtNLM"/>
    </source>
</evidence>
<name>A0A8H5CCV3_9AGAR</name>
<evidence type="ECO:0000256" key="3">
    <source>
        <dbReference type="ARBA" id="ARBA00022475"/>
    </source>
</evidence>
<keyword evidence="4" id="KW-0997">Cell inner membrane</keyword>
<feature type="transmembrane region" description="Helical" evidence="9">
    <location>
        <begin position="305"/>
        <end position="325"/>
    </location>
</feature>
<dbReference type="PANTHER" id="PTHR30574:SF1">
    <property type="entry name" value="SULPHUR TRANSPORT DOMAIN-CONTAINING PROTEIN"/>
    <property type="match status" value="1"/>
</dbReference>
<evidence type="ECO:0000256" key="5">
    <source>
        <dbReference type="ARBA" id="ARBA00022692"/>
    </source>
</evidence>
<feature type="transmembrane region" description="Helical" evidence="9">
    <location>
        <begin position="158"/>
        <end position="176"/>
    </location>
</feature>
<evidence type="ECO:0000256" key="1">
    <source>
        <dbReference type="ARBA" id="ARBA00004429"/>
    </source>
</evidence>
<evidence type="ECO:0000256" key="4">
    <source>
        <dbReference type="ARBA" id="ARBA00022519"/>
    </source>
</evidence>
<evidence type="ECO:0000256" key="9">
    <source>
        <dbReference type="SAM" id="Phobius"/>
    </source>
</evidence>
<feature type="transmembrane region" description="Helical" evidence="9">
    <location>
        <begin position="86"/>
        <end position="103"/>
    </location>
</feature>
<evidence type="ECO:0000256" key="6">
    <source>
        <dbReference type="ARBA" id="ARBA00022989"/>
    </source>
</evidence>
<reference evidence="10 11" key="1">
    <citation type="journal article" date="2020" name="ISME J.">
        <title>Uncovering the hidden diversity of litter-decomposition mechanisms in mushroom-forming fungi.</title>
        <authorList>
            <person name="Floudas D."/>
            <person name="Bentzer J."/>
            <person name="Ahren D."/>
            <person name="Johansson T."/>
            <person name="Persson P."/>
            <person name="Tunlid A."/>
        </authorList>
    </citation>
    <scope>NUCLEOTIDE SEQUENCE [LARGE SCALE GENOMIC DNA]</scope>
    <source>
        <strain evidence="10 11">CBS 291.85</strain>
    </source>
</reference>
<evidence type="ECO:0000256" key="7">
    <source>
        <dbReference type="ARBA" id="ARBA00023136"/>
    </source>
</evidence>
<feature type="transmembrane region" description="Helical" evidence="9">
    <location>
        <begin position="46"/>
        <end position="65"/>
    </location>
</feature>
<keyword evidence="11" id="KW-1185">Reference proteome</keyword>
<dbReference type="InterPro" id="IPR046513">
    <property type="entry name" value="DUF6691"/>
</dbReference>
<evidence type="ECO:0000256" key="8">
    <source>
        <dbReference type="SAM" id="MobiDB-lite"/>
    </source>
</evidence>
<dbReference type="PANTHER" id="PTHR30574">
    <property type="entry name" value="INNER MEMBRANE PROTEIN YEDE"/>
    <property type="match status" value="1"/>
</dbReference>
<keyword evidence="6 9" id="KW-1133">Transmembrane helix</keyword>
<gene>
    <name evidence="10" type="ORF">D9758_014712</name>
</gene>
<keyword evidence="5 9" id="KW-0812">Transmembrane</keyword>
<protein>
    <recommendedName>
        <fullName evidence="12">Sulphur transport domain-containing protein</fullName>
    </recommendedName>
</protein>
<proteinExistence type="predicted"/>
<keyword evidence="2" id="KW-0813">Transport</keyword>
<sequence>MEGSRTRPRRSVAEVNIMCLRKYFIRESIKGLIIRVPATMSTPTPLRSFLGGIGLAFPVYSLAALNGNVFGISGFIHRAARGNKEALLGAIGLVCGGLFVGFMETQTEARELAHSMAVVSPPNLLFSGFLLGLGTKLSNGCTSGHMLAGISRLSKRSVTATAIFFIFGSLTTFAAHSSSLFASLPPFWGLDQTSKILIVAQAAPLASSSLLYLCYPSTSMPATGTSHHHNTPREPSETTSLESVSKANYGTPRTIPRLIAYFTTSLEFALALRVSDLTNALKVLSFLILPFPWPLGHPNPSFDPSLLVLAAGAIPVTLALYQFWIKPLYYLKNDMESPTGFEEPHPRLGGPWSVPRPGWNVGSVDNRLVLGSALFGIGWGLAGVCREWPFVPVPNRL</sequence>
<dbReference type="GO" id="GO:0005886">
    <property type="term" value="C:plasma membrane"/>
    <property type="evidence" value="ECO:0007669"/>
    <property type="project" value="UniProtKB-SubCell"/>
</dbReference>
<dbReference type="EMBL" id="JAACJM010000199">
    <property type="protein sequence ID" value="KAF5338182.1"/>
    <property type="molecule type" value="Genomic_DNA"/>
</dbReference>
<dbReference type="Proteomes" id="UP000559256">
    <property type="component" value="Unassembled WGS sequence"/>
</dbReference>
<keyword evidence="7 9" id="KW-0472">Membrane</keyword>
<organism evidence="10 11">
    <name type="scientific">Tetrapyrgos nigripes</name>
    <dbReference type="NCBI Taxonomy" id="182062"/>
    <lineage>
        <taxon>Eukaryota</taxon>
        <taxon>Fungi</taxon>
        <taxon>Dikarya</taxon>
        <taxon>Basidiomycota</taxon>
        <taxon>Agaricomycotina</taxon>
        <taxon>Agaricomycetes</taxon>
        <taxon>Agaricomycetidae</taxon>
        <taxon>Agaricales</taxon>
        <taxon>Marasmiineae</taxon>
        <taxon>Marasmiaceae</taxon>
        <taxon>Tetrapyrgos</taxon>
    </lineage>
</organism>
<evidence type="ECO:0000256" key="2">
    <source>
        <dbReference type="ARBA" id="ARBA00022448"/>
    </source>
</evidence>
<feature type="region of interest" description="Disordered" evidence="8">
    <location>
        <begin position="223"/>
        <end position="245"/>
    </location>
</feature>
<comment type="subcellular location">
    <subcellularLocation>
        <location evidence="1">Cell inner membrane</location>
        <topology evidence="1">Multi-pass membrane protein</topology>
    </subcellularLocation>
</comment>
<dbReference type="Pfam" id="PF20398">
    <property type="entry name" value="DUF6691"/>
    <property type="match status" value="1"/>
</dbReference>
<evidence type="ECO:0000313" key="10">
    <source>
        <dbReference type="EMBL" id="KAF5338182.1"/>
    </source>
</evidence>
<dbReference type="InterPro" id="IPR007272">
    <property type="entry name" value="Sulf_transp_TsuA/YedE"/>
</dbReference>
<accession>A0A8H5CCV3</accession>
<dbReference type="AlphaFoldDB" id="A0A8H5CCV3"/>
<keyword evidence="3" id="KW-1003">Cell membrane</keyword>
<comment type="caution">
    <text evidence="10">The sequence shown here is derived from an EMBL/GenBank/DDBJ whole genome shotgun (WGS) entry which is preliminary data.</text>
</comment>
<dbReference type="OrthoDB" id="10254418at2759"/>
<evidence type="ECO:0000313" key="11">
    <source>
        <dbReference type="Proteomes" id="UP000559256"/>
    </source>
</evidence>